<keyword evidence="8 10" id="KW-0472">Membrane</keyword>
<evidence type="ECO:0000256" key="1">
    <source>
        <dbReference type="ARBA" id="ARBA00004232"/>
    </source>
</evidence>
<dbReference type="OrthoDB" id="411535at2759"/>
<gene>
    <name evidence="12" type="primary">TMEM18</name>
</gene>
<feature type="transmembrane region" description="Helical" evidence="10">
    <location>
        <begin position="54"/>
        <end position="74"/>
    </location>
</feature>
<dbReference type="InParanoid" id="A0A6P8R9K2"/>
<keyword evidence="11" id="KW-1185">Reference proteome</keyword>
<reference evidence="12" key="1">
    <citation type="submission" date="2025-08" db="UniProtKB">
        <authorList>
            <consortium name="RefSeq"/>
        </authorList>
    </citation>
    <scope>IDENTIFICATION</scope>
</reference>
<comment type="subcellular location">
    <subcellularLocation>
        <location evidence="1">Nucleus membrane</location>
        <topology evidence="1">Multi-pass membrane protein</topology>
    </subcellularLocation>
</comment>
<dbReference type="FunCoup" id="A0A6P8R9K2">
    <property type="interactions" value="919"/>
</dbReference>
<keyword evidence="9" id="KW-0539">Nucleus</keyword>
<proteinExistence type="inferred from homology"/>
<accession>A0A6P8R9K2</accession>
<organism evidence="11 12">
    <name type="scientific">Geotrypetes seraphini</name>
    <name type="common">Gaboon caecilian</name>
    <name type="synonym">Caecilia seraphini</name>
    <dbReference type="NCBI Taxonomy" id="260995"/>
    <lineage>
        <taxon>Eukaryota</taxon>
        <taxon>Metazoa</taxon>
        <taxon>Chordata</taxon>
        <taxon>Craniata</taxon>
        <taxon>Vertebrata</taxon>
        <taxon>Euteleostomi</taxon>
        <taxon>Amphibia</taxon>
        <taxon>Gymnophiona</taxon>
        <taxon>Geotrypetes</taxon>
    </lineage>
</organism>
<sequence>MWRRGERRQTMARSRCVRREVLGVLIEWSEPWLIGLIAFHVLCLIITYVSFRFYGLQIVHFFCMVGLVYFAEYINEVAAMNWRSFTKYQYFDSRGMFISLMFSAPLLLNALIIVIAWVYKTLVVMTELKTLKQKRRVDKEKKSKAE</sequence>
<evidence type="ECO:0000256" key="5">
    <source>
        <dbReference type="ARBA" id="ARBA00022989"/>
    </source>
</evidence>
<keyword evidence="4 10" id="KW-0812">Transmembrane</keyword>
<evidence type="ECO:0000256" key="9">
    <source>
        <dbReference type="ARBA" id="ARBA00023242"/>
    </source>
</evidence>
<evidence type="ECO:0000256" key="4">
    <source>
        <dbReference type="ARBA" id="ARBA00022692"/>
    </source>
</evidence>
<feature type="transmembrane region" description="Helical" evidence="10">
    <location>
        <begin position="95"/>
        <end position="119"/>
    </location>
</feature>
<dbReference type="GeneID" id="117358172"/>
<name>A0A6P8R9K2_GEOSA</name>
<evidence type="ECO:0000313" key="12">
    <source>
        <dbReference type="RefSeq" id="XP_033795661.1"/>
    </source>
</evidence>
<dbReference type="Proteomes" id="UP000515159">
    <property type="component" value="Chromosome 3"/>
</dbReference>
<dbReference type="RefSeq" id="XP_033795661.1">
    <property type="nucleotide sequence ID" value="XM_033939770.1"/>
</dbReference>
<dbReference type="Pfam" id="PF14770">
    <property type="entry name" value="TMEM18"/>
    <property type="match status" value="1"/>
</dbReference>
<keyword evidence="6" id="KW-0175">Coiled coil</keyword>
<evidence type="ECO:0000256" key="2">
    <source>
        <dbReference type="ARBA" id="ARBA00009971"/>
    </source>
</evidence>
<evidence type="ECO:0000256" key="3">
    <source>
        <dbReference type="ARBA" id="ARBA00014253"/>
    </source>
</evidence>
<feature type="transmembrane region" description="Helical" evidence="10">
    <location>
        <begin position="21"/>
        <end position="48"/>
    </location>
</feature>
<dbReference type="AlphaFoldDB" id="A0A6P8R9K2"/>
<evidence type="ECO:0000256" key="6">
    <source>
        <dbReference type="ARBA" id="ARBA00023054"/>
    </source>
</evidence>
<dbReference type="CTD" id="129787"/>
<evidence type="ECO:0000256" key="7">
    <source>
        <dbReference type="ARBA" id="ARBA00023125"/>
    </source>
</evidence>
<dbReference type="KEGG" id="gsh:117358172"/>
<dbReference type="PANTHER" id="PTHR22593">
    <property type="entry name" value="TRANSMEMBRANE PROTEIN 18"/>
    <property type="match status" value="1"/>
</dbReference>
<evidence type="ECO:0000313" key="11">
    <source>
        <dbReference type="Proteomes" id="UP000515159"/>
    </source>
</evidence>
<evidence type="ECO:0000256" key="10">
    <source>
        <dbReference type="SAM" id="Phobius"/>
    </source>
</evidence>
<protein>
    <recommendedName>
        <fullName evidence="3">Transmembrane protein 18</fullName>
    </recommendedName>
</protein>
<comment type="similarity">
    <text evidence="2">Belongs to the TMEM18 family.</text>
</comment>
<evidence type="ECO:0000256" key="8">
    <source>
        <dbReference type="ARBA" id="ARBA00023136"/>
    </source>
</evidence>
<dbReference type="GO" id="GO:0031965">
    <property type="term" value="C:nuclear membrane"/>
    <property type="evidence" value="ECO:0007669"/>
    <property type="project" value="UniProtKB-SubCell"/>
</dbReference>
<keyword evidence="7" id="KW-0238">DNA-binding</keyword>
<keyword evidence="5 10" id="KW-1133">Transmembrane helix</keyword>
<dbReference type="GO" id="GO:0003677">
    <property type="term" value="F:DNA binding"/>
    <property type="evidence" value="ECO:0007669"/>
    <property type="project" value="UniProtKB-KW"/>
</dbReference>
<dbReference type="PANTHER" id="PTHR22593:SF2">
    <property type="entry name" value="TRANSMEMBRANE PROTEIN 18"/>
    <property type="match status" value="1"/>
</dbReference>
<dbReference type="InterPro" id="IPR026721">
    <property type="entry name" value="TMEM18"/>
</dbReference>